<name>A0ABP7CJX9_9MICO</name>
<gene>
    <name evidence="1" type="ORF">GCM10022399_02600</name>
</gene>
<evidence type="ECO:0000313" key="1">
    <source>
        <dbReference type="EMBL" id="GAA3690363.1"/>
    </source>
</evidence>
<organism evidence="1 2">
    <name type="scientific">Terrabacter ginsenosidimutans</name>
    <dbReference type="NCBI Taxonomy" id="490575"/>
    <lineage>
        <taxon>Bacteria</taxon>
        <taxon>Bacillati</taxon>
        <taxon>Actinomycetota</taxon>
        <taxon>Actinomycetes</taxon>
        <taxon>Micrococcales</taxon>
        <taxon>Intrasporangiaceae</taxon>
        <taxon>Terrabacter</taxon>
    </lineage>
</organism>
<keyword evidence="2" id="KW-1185">Reference proteome</keyword>
<comment type="caution">
    <text evidence="1">The sequence shown here is derived from an EMBL/GenBank/DDBJ whole genome shotgun (WGS) entry which is preliminary data.</text>
</comment>
<accession>A0ABP7CJX9</accession>
<dbReference type="EMBL" id="BAABDC010000001">
    <property type="protein sequence ID" value="GAA3690363.1"/>
    <property type="molecule type" value="Genomic_DNA"/>
</dbReference>
<evidence type="ECO:0000313" key="2">
    <source>
        <dbReference type="Proteomes" id="UP001501468"/>
    </source>
</evidence>
<reference evidence="2" key="1">
    <citation type="journal article" date="2019" name="Int. J. Syst. Evol. Microbiol.">
        <title>The Global Catalogue of Microorganisms (GCM) 10K type strain sequencing project: providing services to taxonomists for standard genome sequencing and annotation.</title>
        <authorList>
            <consortium name="The Broad Institute Genomics Platform"/>
            <consortium name="The Broad Institute Genome Sequencing Center for Infectious Disease"/>
            <person name="Wu L."/>
            <person name="Ma J."/>
        </authorList>
    </citation>
    <scope>NUCLEOTIDE SEQUENCE [LARGE SCALE GENOMIC DNA]</scope>
    <source>
        <strain evidence="2">JCM 17125</strain>
    </source>
</reference>
<dbReference type="Proteomes" id="UP001501468">
    <property type="component" value="Unassembled WGS sequence"/>
</dbReference>
<dbReference type="RefSeq" id="WP_344940418.1">
    <property type="nucleotide sequence ID" value="NZ_BAABDC010000001.1"/>
</dbReference>
<proteinExistence type="predicted"/>
<sequence length="122" mass="12715">MQAPEDLAAFFVKAAATVVRFNLTLGPDEASFRRLAIDDLVDGIPLSDPWGGLHARLLAGEDPAGALSQAFAEQAIGYCEAAARATVELVEQAVGHLRAAGGDEAVQAFLDDLQRQEGAPAA</sequence>
<protein>
    <submittedName>
        <fullName evidence="1">Uncharacterized protein</fullName>
    </submittedName>
</protein>